<evidence type="ECO:0000313" key="6">
    <source>
        <dbReference type="Proteomes" id="UP000177622"/>
    </source>
</evidence>
<dbReference type="GO" id="GO:0097621">
    <property type="term" value="F:monoamine oxidase activity"/>
    <property type="evidence" value="ECO:0007669"/>
    <property type="project" value="UniProtKB-EC"/>
</dbReference>
<evidence type="ECO:0000256" key="2">
    <source>
        <dbReference type="ARBA" id="ARBA00012804"/>
    </source>
</evidence>
<sequence length="157" mass="16221">MASTSNIIPSSASPTAVDVVVVGAGLSGLREALAIQAVGLSRAVVEATDRVGGKTPTLQSKKVGPGVNDLGAAWINDTSQSEMHKLVQRYRLQTVAQMDTGLDVHLHGDEVVMCPHGVLQTIASAHQVGEEYSGGGLDGFVPGFMQAYCASSFIGSL</sequence>
<dbReference type="InterPro" id="IPR036188">
    <property type="entry name" value="FAD/NAD-bd_sf"/>
</dbReference>
<dbReference type="RefSeq" id="XP_022483450.1">
    <property type="nucleotide sequence ID" value="XM_022636691.1"/>
</dbReference>
<dbReference type="PANTHER" id="PTHR43563">
    <property type="entry name" value="AMINE OXIDASE"/>
    <property type="match status" value="1"/>
</dbReference>
<evidence type="ECO:0000259" key="4">
    <source>
        <dbReference type="Pfam" id="PF01593"/>
    </source>
</evidence>
<name>A0A1F5L436_PENAI</name>
<organism evidence="5 6">
    <name type="scientific">Penicillium arizonense</name>
    <dbReference type="NCBI Taxonomy" id="1835702"/>
    <lineage>
        <taxon>Eukaryota</taxon>
        <taxon>Fungi</taxon>
        <taxon>Dikarya</taxon>
        <taxon>Ascomycota</taxon>
        <taxon>Pezizomycotina</taxon>
        <taxon>Eurotiomycetes</taxon>
        <taxon>Eurotiomycetidae</taxon>
        <taxon>Eurotiales</taxon>
        <taxon>Aspergillaceae</taxon>
        <taxon>Penicillium</taxon>
    </lineage>
</organism>
<comment type="similarity">
    <text evidence="1">Belongs to the flavin monoamine oxidase family.</text>
</comment>
<dbReference type="InterPro" id="IPR002937">
    <property type="entry name" value="Amino_oxidase"/>
</dbReference>
<comment type="catalytic activity">
    <reaction evidence="3">
        <text>a secondary aliphatic amine + O2 + H2O = a primary amine + an aldehyde + H2O2</text>
        <dbReference type="Rhea" id="RHEA:26414"/>
        <dbReference type="ChEBI" id="CHEBI:15377"/>
        <dbReference type="ChEBI" id="CHEBI:15379"/>
        <dbReference type="ChEBI" id="CHEBI:16240"/>
        <dbReference type="ChEBI" id="CHEBI:17478"/>
        <dbReference type="ChEBI" id="CHEBI:58855"/>
        <dbReference type="ChEBI" id="CHEBI:65296"/>
        <dbReference type="EC" id="1.4.3.4"/>
    </reaction>
</comment>
<evidence type="ECO:0000313" key="5">
    <source>
        <dbReference type="EMBL" id="OGE47994.1"/>
    </source>
</evidence>
<dbReference type="Pfam" id="PF01593">
    <property type="entry name" value="Amino_oxidase"/>
    <property type="match status" value="1"/>
</dbReference>
<protein>
    <recommendedName>
        <fullName evidence="2">monoamine oxidase</fullName>
        <ecNumber evidence="2">1.4.3.4</ecNumber>
    </recommendedName>
</protein>
<accession>A0A1F5L436</accession>
<dbReference type="SUPFAM" id="SSF51905">
    <property type="entry name" value="FAD/NAD(P)-binding domain"/>
    <property type="match status" value="1"/>
</dbReference>
<dbReference type="GeneID" id="34581425"/>
<dbReference type="STRING" id="1835702.A0A1F5L436"/>
<dbReference type="Proteomes" id="UP000177622">
    <property type="component" value="Unassembled WGS sequence"/>
</dbReference>
<dbReference type="EC" id="1.4.3.4" evidence="2"/>
<evidence type="ECO:0000256" key="1">
    <source>
        <dbReference type="ARBA" id="ARBA00005995"/>
    </source>
</evidence>
<dbReference type="AlphaFoldDB" id="A0A1F5L436"/>
<gene>
    <name evidence="5" type="ORF">PENARI_c034G02123</name>
</gene>
<dbReference type="Gene3D" id="3.50.50.60">
    <property type="entry name" value="FAD/NAD(P)-binding domain"/>
    <property type="match status" value="1"/>
</dbReference>
<dbReference type="Gene3D" id="3.90.660.10">
    <property type="match status" value="1"/>
</dbReference>
<dbReference type="OrthoDB" id="5046242at2759"/>
<dbReference type="EMBL" id="LXJU01000034">
    <property type="protein sequence ID" value="OGE47994.1"/>
    <property type="molecule type" value="Genomic_DNA"/>
</dbReference>
<comment type="caution">
    <text evidence="5">The sequence shown here is derived from an EMBL/GenBank/DDBJ whole genome shotgun (WGS) entry which is preliminary data.</text>
</comment>
<dbReference type="PANTHER" id="PTHR43563:SF14">
    <property type="entry name" value="AMINE OXIDASE"/>
    <property type="match status" value="1"/>
</dbReference>
<proteinExistence type="inferred from homology"/>
<feature type="domain" description="Amine oxidase" evidence="4">
    <location>
        <begin position="26"/>
        <end position="103"/>
    </location>
</feature>
<dbReference type="InterPro" id="IPR050703">
    <property type="entry name" value="Flavin_MAO"/>
</dbReference>
<reference evidence="5 6" key="1">
    <citation type="journal article" date="2016" name="Sci. Rep.">
        <title>Penicillium arizonense, a new, genome sequenced fungal species, reveals a high chemical diversity in secreted metabolites.</title>
        <authorList>
            <person name="Grijseels S."/>
            <person name="Nielsen J.C."/>
            <person name="Randelovic M."/>
            <person name="Nielsen J."/>
            <person name="Nielsen K.F."/>
            <person name="Workman M."/>
            <person name="Frisvad J.C."/>
        </authorList>
    </citation>
    <scope>NUCLEOTIDE SEQUENCE [LARGE SCALE GENOMIC DNA]</scope>
    <source>
        <strain evidence="5 6">CBS 141311</strain>
    </source>
</reference>
<evidence type="ECO:0000256" key="3">
    <source>
        <dbReference type="ARBA" id="ARBA00048448"/>
    </source>
</evidence>
<keyword evidence="6" id="KW-1185">Reference proteome</keyword>